<name>A0ABU7LHN5_9NOCA</name>
<accession>A0ABU7LHN5</accession>
<keyword evidence="2" id="KW-0238">DNA-binding</keyword>
<evidence type="ECO:0000256" key="3">
    <source>
        <dbReference type="ARBA" id="ARBA00023163"/>
    </source>
</evidence>
<protein>
    <submittedName>
        <fullName evidence="5">AraC family transcriptional regulator</fullName>
    </submittedName>
</protein>
<organism evidence="5 6">
    <name type="scientific">Rhodococcus artemisiae</name>
    <dbReference type="NCBI Taxonomy" id="714159"/>
    <lineage>
        <taxon>Bacteria</taxon>
        <taxon>Bacillati</taxon>
        <taxon>Actinomycetota</taxon>
        <taxon>Actinomycetes</taxon>
        <taxon>Mycobacteriales</taxon>
        <taxon>Nocardiaceae</taxon>
        <taxon>Rhodococcus</taxon>
    </lineage>
</organism>
<dbReference type="Pfam" id="PF02311">
    <property type="entry name" value="AraC_binding"/>
    <property type="match status" value="1"/>
</dbReference>
<dbReference type="InterPro" id="IPR009057">
    <property type="entry name" value="Homeodomain-like_sf"/>
</dbReference>
<dbReference type="PANTHER" id="PTHR11019:SF199">
    <property type="entry name" value="HTH-TYPE TRANSCRIPTIONAL REGULATOR NIMR"/>
    <property type="match status" value="1"/>
</dbReference>
<dbReference type="Proteomes" id="UP001336020">
    <property type="component" value="Unassembled WGS sequence"/>
</dbReference>
<dbReference type="PANTHER" id="PTHR11019">
    <property type="entry name" value="HTH-TYPE TRANSCRIPTIONAL REGULATOR NIMR"/>
    <property type="match status" value="1"/>
</dbReference>
<evidence type="ECO:0000259" key="4">
    <source>
        <dbReference type="PROSITE" id="PS01124"/>
    </source>
</evidence>
<sequence length="270" mass="29729">MTSVLDLVPEEVRPPARVSAPRPRRAVPDSFLLTTGLFEQDVAGYWPPDSHEEHELIWPERGVVTILVDGRLSTVLPGSGLWISRGVVHETHSVPGAAFRTTFFTPEAWTPAWNATAPVKVNAAVRQLLVHLARTGMPREERLRAQQVCIDMLEPLASHDITVPIPRDPRIRELVDSVLQNPAGEHSLEQWAYMLNVSTRTITRAFSADVAMSFAQWRRLVRIRAACGLLAEGKSVTTAGRRVGYGTTSAFVAAFRKVVGCTPGELLADV</sequence>
<evidence type="ECO:0000256" key="2">
    <source>
        <dbReference type="ARBA" id="ARBA00023125"/>
    </source>
</evidence>
<keyword evidence="3" id="KW-0804">Transcription</keyword>
<comment type="caution">
    <text evidence="5">The sequence shown here is derived from an EMBL/GenBank/DDBJ whole genome shotgun (WGS) entry which is preliminary data.</text>
</comment>
<keyword evidence="6" id="KW-1185">Reference proteome</keyword>
<evidence type="ECO:0000313" key="5">
    <source>
        <dbReference type="EMBL" id="MEE2061065.1"/>
    </source>
</evidence>
<dbReference type="SUPFAM" id="SSF46689">
    <property type="entry name" value="Homeodomain-like"/>
    <property type="match status" value="1"/>
</dbReference>
<dbReference type="EMBL" id="JAUTXY010000016">
    <property type="protein sequence ID" value="MEE2061065.1"/>
    <property type="molecule type" value="Genomic_DNA"/>
</dbReference>
<dbReference type="PROSITE" id="PS00041">
    <property type="entry name" value="HTH_ARAC_FAMILY_1"/>
    <property type="match status" value="1"/>
</dbReference>
<gene>
    <name evidence="5" type="ORF">Q7514_26420</name>
</gene>
<dbReference type="PROSITE" id="PS01124">
    <property type="entry name" value="HTH_ARAC_FAMILY_2"/>
    <property type="match status" value="1"/>
</dbReference>
<dbReference type="InterPro" id="IPR011051">
    <property type="entry name" value="RmlC_Cupin_sf"/>
</dbReference>
<dbReference type="SUPFAM" id="SSF51182">
    <property type="entry name" value="RmlC-like cupins"/>
    <property type="match status" value="1"/>
</dbReference>
<evidence type="ECO:0000313" key="6">
    <source>
        <dbReference type="Proteomes" id="UP001336020"/>
    </source>
</evidence>
<dbReference type="SMART" id="SM00342">
    <property type="entry name" value="HTH_ARAC"/>
    <property type="match status" value="1"/>
</dbReference>
<dbReference type="InterPro" id="IPR018062">
    <property type="entry name" value="HTH_AraC-typ_CS"/>
</dbReference>
<feature type="domain" description="HTH araC/xylS-type" evidence="4">
    <location>
        <begin position="169"/>
        <end position="269"/>
    </location>
</feature>
<keyword evidence="1" id="KW-0805">Transcription regulation</keyword>
<dbReference type="InterPro" id="IPR003313">
    <property type="entry name" value="AraC-bd"/>
</dbReference>
<evidence type="ECO:0000256" key="1">
    <source>
        <dbReference type="ARBA" id="ARBA00023015"/>
    </source>
</evidence>
<dbReference type="InterPro" id="IPR018060">
    <property type="entry name" value="HTH_AraC"/>
</dbReference>
<dbReference type="RefSeq" id="WP_330136247.1">
    <property type="nucleotide sequence ID" value="NZ_JAUTXY010000016.1"/>
</dbReference>
<reference evidence="5 6" key="1">
    <citation type="submission" date="2023-07" db="EMBL/GenBank/DDBJ databases">
        <authorList>
            <person name="Girao M."/>
            <person name="Carvalho M.F."/>
        </authorList>
    </citation>
    <scope>NUCLEOTIDE SEQUENCE [LARGE SCALE GENOMIC DNA]</scope>
    <source>
        <strain evidence="5 6">YIM65754</strain>
    </source>
</reference>
<dbReference type="Gene3D" id="1.10.10.60">
    <property type="entry name" value="Homeodomain-like"/>
    <property type="match status" value="1"/>
</dbReference>
<dbReference type="Pfam" id="PF12833">
    <property type="entry name" value="HTH_18"/>
    <property type="match status" value="1"/>
</dbReference>
<proteinExistence type="predicted"/>